<dbReference type="EMBL" id="BMAT01004067">
    <property type="protein sequence ID" value="GFR67697.1"/>
    <property type="molecule type" value="Genomic_DNA"/>
</dbReference>
<accession>A0AAV4F394</accession>
<proteinExistence type="predicted"/>
<organism evidence="1 2">
    <name type="scientific">Elysia marginata</name>
    <dbReference type="NCBI Taxonomy" id="1093978"/>
    <lineage>
        <taxon>Eukaryota</taxon>
        <taxon>Metazoa</taxon>
        <taxon>Spiralia</taxon>
        <taxon>Lophotrochozoa</taxon>
        <taxon>Mollusca</taxon>
        <taxon>Gastropoda</taxon>
        <taxon>Heterobranchia</taxon>
        <taxon>Euthyneura</taxon>
        <taxon>Panpulmonata</taxon>
        <taxon>Sacoglossa</taxon>
        <taxon>Placobranchoidea</taxon>
        <taxon>Plakobranchidae</taxon>
        <taxon>Elysia</taxon>
    </lineage>
</organism>
<sequence>MSGFNAHIITYTLSHWRPHNQSKEDHTRFTAPSAILKAISHDAYPVRKTADRLPSDDPFFLSHSAFPSERVCMLHIAKNFFSSEPVLSLPYGLCIM</sequence>
<dbReference type="AlphaFoldDB" id="A0AAV4F394"/>
<evidence type="ECO:0000313" key="1">
    <source>
        <dbReference type="EMBL" id="GFR67697.1"/>
    </source>
</evidence>
<dbReference type="Proteomes" id="UP000762676">
    <property type="component" value="Unassembled WGS sequence"/>
</dbReference>
<evidence type="ECO:0000313" key="2">
    <source>
        <dbReference type="Proteomes" id="UP000762676"/>
    </source>
</evidence>
<keyword evidence="2" id="KW-1185">Reference proteome</keyword>
<gene>
    <name evidence="1" type="ORF">ElyMa_002006200</name>
</gene>
<reference evidence="1 2" key="1">
    <citation type="journal article" date="2021" name="Elife">
        <title>Chloroplast acquisition without the gene transfer in kleptoplastic sea slugs, Plakobranchus ocellatus.</title>
        <authorList>
            <person name="Maeda T."/>
            <person name="Takahashi S."/>
            <person name="Yoshida T."/>
            <person name="Shimamura S."/>
            <person name="Takaki Y."/>
            <person name="Nagai Y."/>
            <person name="Toyoda A."/>
            <person name="Suzuki Y."/>
            <person name="Arimoto A."/>
            <person name="Ishii H."/>
            <person name="Satoh N."/>
            <person name="Nishiyama T."/>
            <person name="Hasebe M."/>
            <person name="Maruyama T."/>
            <person name="Minagawa J."/>
            <person name="Obokata J."/>
            <person name="Shigenobu S."/>
        </authorList>
    </citation>
    <scope>NUCLEOTIDE SEQUENCE [LARGE SCALE GENOMIC DNA]</scope>
</reference>
<comment type="caution">
    <text evidence="1">The sequence shown here is derived from an EMBL/GenBank/DDBJ whole genome shotgun (WGS) entry which is preliminary data.</text>
</comment>
<name>A0AAV4F394_9GAST</name>
<protein>
    <submittedName>
        <fullName evidence="1">Uncharacterized protein</fullName>
    </submittedName>
</protein>